<reference evidence="6 7" key="1">
    <citation type="journal article" date="2019" name="Int. J. Syst. Evol. Microbiol.">
        <title>The Global Catalogue of Microorganisms (GCM) 10K type strain sequencing project: providing services to taxonomists for standard genome sequencing and annotation.</title>
        <authorList>
            <consortium name="The Broad Institute Genomics Platform"/>
            <consortium name="The Broad Institute Genome Sequencing Center for Infectious Disease"/>
            <person name="Wu L."/>
            <person name="Ma J."/>
        </authorList>
    </citation>
    <scope>NUCLEOTIDE SEQUENCE [LARGE SCALE GENOMIC DNA]</scope>
    <source>
        <strain evidence="6 7">JCM 16013</strain>
    </source>
</reference>
<keyword evidence="1" id="KW-0436">Ligase</keyword>
<dbReference type="InterPro" id="IPR048764">
    <property type="entry name" value="PylC_N"/>
</dbReference>
<sequence length="311" mass="32217">MADSVLVTGVGGAAGISVVNALLTAGVRVVAVDCDATAAGLPLGHASGVVPPGHDPEFVDAVRDVAVAQGADVIVPTVAEELGALGSRAEDLADSGVAVWVPSQRAVECCSDKALFAATLGETGIATPATGWVASDVAGPWIVKPRYGRGSRDVYACDSAEEVTWALRRVGEPIVQTRLSGREFTVDALVERDGRFAGGVPRWRLETRGGISTKGETFADDRVLIGAAAVLGAVGLRGVACVQGFVTDDDEVVFVECNPRFSGGLPLSLAAGADLVGEYLRAVRGLPVRSSRLGYRPGVRMVRRFCEVFEG</sequence>
<evidence type="ECO:0000313" key="6">
    <source>
        <dbReference type="EMBL" id="GAA1970053.1"/>
    </source>
</evidence>
<keyword evidence="3 4" id="KW-0067">ATP-binding</keyword>
<dbReference type="PROSITE" id="PS50975">
    <property type="entry name" value="ATP_GRASP"/>
    <property type="match status" value="1"/>
</dbReference>
<evidence type="ECO:0000256" key="4">
    <source>
        <dbReference type="PROSITE-ProRule" id="PRU00409"/>
    </source>
</evidence>
<evidence type="ECO:0000256" key="1">
    <source>
        <dbReference type="ARBA" id="ARBA00022598"/>
    </source>
</evidence>
<dbReference type="SUPFAM" id="SSF51735">
    <property type="entry name" value="NAD(P)-binding Rossmann-fold domains"/>
    <property type="match status" value="1"/>
</dbReference>
<dbReference type="InterPro" id="IPR013815">
    <property type="entry name" value="ATP_grasp_subdomain_1"/>
</dbReference>
<dbReference type="PANTHER" id="PTHR43055:SF1">
    <property type="entry name" value="FORMATE-DEPENDENT PHOSPHORIBOSYLGLYCINAMIDE FORMYLTRANSFERASE"/>
    <property type="match status" value="1"/>
</dbReference>
<dbReference type="Proteomes" id="UP001499854">
    <property type="component" value="Unassembled WGS sequence"/>
</dbReference>
<evidence type="ECO:0000259" key="5">
    <source>
        <dbReference type="PROSITE" id="PS50975"/>
    </source>
</evidence>
<dbReference type="RefSeq" id="WP_344657726.1">
    <property type="nucleotide sequence ID" value="NZ_BAAAQM010000015.1"/>
</dbReference>
<gene>
    <name evidence="6" type="ORF">GCM10009838_31170</name>
</gene>
<name>A0ABN2RJU6_9ACTN</name>
<dbReference type="Pfam" id="PF21360">
    <property type="entry name" value="PylC-like_N"/>
    <property type="match status" value="1"/>
</dbReference>
<dbReference type="Gene3D" id="3.40.50.20">
    <property type="match status" value="1"/>
</dbReference>
<dbReference type="InterPro" id="IPR011761">
    <property type="entry name" value="ATP-grasp"/>
</dbReference>
<dbReference type="SUPFAM" id="SSF56059">
    <property type="entry name" value="Glutathione synthetase ATP-binding domain-like"/>
    <property type="match status" value="1"/>
</dbReference>
<feature type="domain" description="ATP-grasp" evidence="5">
    <location>
        <begin position="104"/>
        <end position="284"/>
    </location>
</feature>
<dbReference type="PANTHER" id="PTHR43055">
    <property type="entry name" value="FORMATE-DEPENDENT PHOSPHORIBOSYLGLYCINAMIDE FORMYLTRANSFERASE"/>
    <property type="match status" value="1"/>
</dbReference>
<accession>A0ABN2RJU6</accession>
<organism evidence="6 7">
    <name type="scientific">Catenulispora subtropica</name>
    <dbReference type="NCBI Taxonomy" id="450798"/>
    <lineage>
        <taxon>Bacteria</taxon>
        <taxon>Bacillati</taxon>
        <taxon>Actinomycetota</taxon>
        <taxon>Actinomycetes</taxon>
        <taxon>Catenulisporales</taxon>
        <taxon>Catenulisporaceae</taxon>
        <taxon>Catenulispora</taxon>
    </lineage>
</organism>
<dbReference type="EMBL" id="BAAAQM010000015">
    <property type="protein sequence ID" value="GAA1970053.1"/>
    <property type="molecule type" value="Genomic_DNA"/>
</dbReference>
<dbReference type="InterPro" id="IPR036291">
    <property type="entry name" value="NAD(P)-bd_dom_sf"/>
</dbReference>
<evidence type="ECO:0000256" key="3">
    <source>
        <dbReference type="ARBA" id="ARBA00022840"/>
    </source>
</evidence>
<comment type="caution">
    <text evidence="6">The sequence shown here is derived from an EMBL/GenBank/DDBJ whole genome shotgun (WGS) entry which is preliminary data.</text>
</comment>
<dbReference type="Pfam" id="PF15632">
    <property type="entry name" value="ATPgrasp_Ter"/>
    <property type="match status" value="1"/>
</dbReference>
<evidence type="ECO:0000256" key="2">
    <source>
        <dbReference type="ARBA" id="ARBA00022741"/>
    </source>
</evidence>
<proteinExistence type="predicted"/>
<protein>
    <recommendedName>
        <fullName evidence="5">ATP-grasp domain-containing protein</fullName>
    </recommendedName>
</protein>
<evidence type="ECO:0000313" key="7">
    <source>
        <dbReference type="Proteomes" id="UP001499854"/>
    </source>
</evidence>
<dbReference type="Gene3D" id="3.30.470.20">
    <property type="entry name" value="ATP-grasp fold, B domain"/>
    <property type="match status" value="1"/>
</dbReference>
<dbReference type="Gene3D" id="3.30.1490.20">
    <property type="entry name" value="ATP-grasp fold, A domain"/>
    <property type="match status" value="1"/>
</dbReference>
<keyword evidence="7" id="KW-1185">Reference proteome</keyword>
<keyword evidence="2 4" id="KW-0547">Nucleotide-binding</keyword>